<dbReference type="GeneID" id="57843228"/>
<dbReference type="InterPro" id="IPR009057">
    <property type="entry name" value="Homeodomain-like_sf"/>
</dbReference>
<dbReference type="PROSITE" id="PS01124">
    <property type="entry name" value="HTH_ARAC_FAMILY_2"/>
    <property type="match status" value="1"/>
</dbReference>
<proteinExistence type="predicted"/>
<protein>
    <submittedName>
        <fullName evidence="6">Transcriptional regulator, AraC family protein</fullName>
    </submittedName>
</protein>
<name>A0A2I3CSR6_VIBAX</name>
<dbReference type="InterPro" id="IPR052158">
    <property type="entry name" value="INH-QAR"/>
</dbReference>
<dbReference type="SUPFAM" id="SSF52317">
    <property type="entry name" value="Class I glutamine amidotransferase-like"/>
    <property type="match status" value="1"/>
</dbReference>
<feature type="transmembrane region" description="Helical" evidence="4">
    <location>
        <begin position="6"/>
        <end position="26"/>
    </location>
</feature>
<dbReference type="Pfam" id="PF01965">
    <property type="entry name" value="DJ-1_PfpI"/>
    <property type="match status" value="1"/>
</dbReference>
<dbReference type="CDD" id="cd03136">
    <property type="entry name" value="GATase1_AraC_ArgR_like"/>
    <property type="match status" value="1"/>
</dbReference>
<dbReference type="AlphaFoldDB" id="A0A2I3CSR6"/>
<evidence type="ECO:0000256" key="3">
    <source>
        <dbReference type="ARBA" id="ARBA00023163"/>
    </source>
</evidence>
<evidence type="ECO:0000256" key="4">
    <source>
        <dbReference type="SAM" id="Phobius"/>
    </source>
</evidence>
<organism evidence="6 7">
    <name type="scientific">Vibrio alginolyticus (strain ATCC 17749 / DSM 2171 / NBRC 15630 / NCIMB 1903 / NCTC 12160 / XII-53)</name>
    <dbReference type="NCBI Taxonomy" id="1219076"/>
    <lineage>
        <taxon>Bacteria</taxon>
        <taxon>Pseudomonadati</taxon>
        <taxon>Pseudomonadota</taxon>
        <taxon>Gammaproteobacteria</taxon>
        <taxon>Vibrionales</taxon>
        <taxon>Vibrionaceae</taxon>
        <taxon>Vibrio</taxon>
    </lineage>
</organism>
<dbReference type="Proteomes" id="UP000016714">
    <property type="component" value="Chromosome 2"/>
</dbReference>
<evidence type="ECO:0000313" key="7">
    <source>
        <dbReference type="Proteomes" id="UP000016714"/>
    </source>
</evidence>
<dbReference type="InterPro" id="IPR018060">
    <property type="entry name" value="HTH_AraC"/>
</dbReference>
<keyword evidence="1" id="KW-0805">Transcription regulation</keyword>
<dbReference type="HOGENOM" id="CLU_000445_59_0_6"/>
<dbReference type="KEGG" id="vag:N646_4521"/>
<sequence length="318" mass="35665">MKTTHTYRIGFFLIPDFSMLSFSAVIEPLRMANRLAGCDLYQWDIYGFEDKEVSASNGVSFSPTQSVNNIAHLDLLLVVAGIGAHVAAASGSVNQWLKQALRQGIAVGSTSTGSVLLAKAGLLKNKTCTVHWESANSLAEEFPNINVTSELYEFDPRTPTCSGGLAGLDMMLHLITNQHGSDLANQVAEQCIHPAIRPAHDKQRMSLIRKHNIRHPRLLDAVEIMEANMEEPLKCYEIGEQVGLSVRQMERLFLQYLQDKPGNYYLQLRLERAQHLLLQTMLSITQISTACGFSSTSYFARCYKKRYEKTPREERRLA</sequence>
<accession>A0A2I3CSR6</accession>
<keyword evidence="4" id="KW-1133">Transmembrane helix</keyword>
<dbReference type="RefSeq" id="WP_005375751.1">
    <property type="nucleotide sequence ID" value="NC_022359.1"/>
</dbReference>
<dbReference type="Pfam" id="PF12833">
    <property type="entry name" value="HTH_18"/>
    <property type="match status" value="1"/>
</dbReference>
<dbReference type="PANTHER" id="PTHR43130:SF3">
    <property type="entry name" value="HTH-TYPE TRANSCRIPTIONAL REGULATOR RV1931C"/>
    <property type="match status" value="1"/>
</dbReference>
<dbReference type="InterPro" id="IPR020449">
    <property type="entry name" value="Tscrpt_reg_AraC-type_HTH"/>
</dbReference>
<feature type="domain" description="HTH araC/xylS-type" evidence="5">
    <location>
        <begin position="219"/>
        <end position="317"/>
    </location>
</feature>
<reference evidence="6 7" key="1">
    <citation type="journal article" date="2015" name="Genome Announc.">
        <title>Complete genome sequence of Vibrio alginolyticus ATCC 17749.</title>
        <authorList>
            <person name="Liu X.F."/>
            <person name="Cao Y."/>
            <person name="Zhang H.L."/>
            <person name="Chen Y.J."/>
            <person name="Hu C.J."/>
        </authorList>
    </citation>
    <scope>NUCLEOTIDE SEQUENCE [LARGE SCALE GENOMIC DNA]</scope>
    <source>
        <strain evidence="7">ATCC 17749 / DSM 2171 / NBRC 15630 / NCIMB 1903 / NCTC 12160 / XII-53</strain>
    </source>
</reference>
<evidence type="ECO:0000256" key="2">
    <source>
        <dbReference type="ARBA" id="ARBA00023125"/>
    </source>
</evidence>
<dbReference type="SUPFAM" id="SSF46689">
    <property type="entry name" value="Homeodomain-like"/>
    <property type="match status" value="2"/>
</dbReference>
<keyword evidence="2" id="KW-0238">DNA-binding</keyword>
<evidence type="ECO:0000256" key="1">
    <source>
        <dbReference type="ARBA" id="ARBA00023015"/>
    </source>
</evidence>
<dbReference type="InterPro" id="IPR002818">
    <property type="entry name" value="DJ-1/PfpI"/>
</dbReference>
<dbReference type="InterPro" id="IPR029062">
    <property type="entry name" value="Class_I_gatase-like"/>
</dbReference>
<dbReference type="GO" id="GO:0043565">
    <property type="term" value="F:sequence-specific DNA binding"/>
    <property type="evidence" value="ECO:0007669"/>
    <property type="project" value="InterPro"/>
</dbReference>
<dbReference type="PROSITE" id="PS00041">
    <property type="entry name" value="HTH_ARAC_FAMILY_1"/>
    <property type="match status" value="1"/>
</dbReference>
<dbReference type="PANTHER" id="PTHR43130">
    <property type="entry name" value="ARAC-FAMILY TRANSCRIPTIONAL REGULATOR"/>
    <property type="match status" value="1"/>
</dbReference>
<keyword evidence="4" id="KW-0472">Membrane</keyword>
<evidence type="ECO:0000313" key="6">
    <source>
        <dbReference type="EMBL" id="AGV20330.1"/>
    </source>
</evidence>
<dbReference type="SMART" id="SM00342">
    <property type="entry name" value="HTH_ARAC"/>
    <property type="match status" value="1"/>
</dbReference>
<dbReference type="PRINTS" id="PR00032">
    <property type="entry name" value="HTHARAC"/>
</dbReference>
<gene>
    <name evidence="6" type="ORF">N646_4521</name>
</gene>
<dbReference type="GO" id="GO:0003700">
    <property type="term" value="F:DNA-binding transcription factor activity"/>
    <property type="evidence" value="ECO:0007669"/>
    <property type="project" value="InterPro"/>
</dbReference>
<dbReference type="Gene3D" id="3.40.50.880">
    <property type="match status" value="1"/>
</dbReference>
<dbReference type="EMBL" id="CP006719">
    <property type="protein sequence ID" value="AGV20330.1"/>
    <property type="molecule type" value="Genomic_DNA"/>
</dbReference>
<keyword evidence="3" id="KW-0804">Transcription</keyword>
<dbReference type="InterPro" id="IPR018062">
    <property type="entry name" value="HTH_AraC-typ_CS"/>
</dbReference>
<dbReference type="Gene3D" id="1.10.10.60">
    <property type="entry name" value="Homeodomain-like"/>
    <property type="match status" value="2"/>
</dbReference>
<keyword evidence="4" id="KW-0812">Transmembrane</keyword>
<evidence type="ECO:0000259" key="5">
    <source>
        <dbReference type="PROSITE" id="PS01124"/>
    </source>
</evidence>